<protein>
    <recommendedName>
        <fullName evidence="1">DUF2148 domain-containing protein</fullName>
    </recommendedName>
</protein>
<dbReference type="PANTHER" id="PTHR40101:SF1">
    <property type="entry name" value="4FE-4S DOMAIN-CONTAINING PROTEIN"/>
    <property type="match status" value="1"/>
</dbReference>
<dbReference type="EMBL" id="AP018449">
    <property type="protein sequence ID" value="BBB92504.1"/>
    <property type="molecule type" value="Genomic_DNA"/>
</dbReference>
<dbReference type="Proteomes" id="UP000276437">
    <property type="component" value="Chromosome"/>
</dbReference>
<dbReference type="RefSeq" id="WP_126309388.1">
    <property type="nucleotide sequence ID" value="NZ_AP018449.1"/>
</dbReference>
<name>A0A348AN56_9FIRM</name>
<sequence length="187" mass="20248">MVIESSVAEKEAVLDVAEKMCVAARTAPKTRGIDRIITAILTEIDLEKLATKMDALGHKHDKQFCTRNIRDAKSVRNSDAVVLIGTKTKPRGITFCGFCGFENCSETQQKGGHCAFDDIDLGIAIGSAVSIAADNRIDNRIMFSIGKTAMEMRLLGNDVNKILGIPLSVSGKNKYFDLGAFHPSTTV</sequence>
<dbReference type="KEGG" id="mana:MAMMFC1_03197"/>
<accession>A0A348AN56</accession>
<dbReference type="OrthoDB" id="5505478at2"/>
<feature type="domain" description="DUF2148" evidence="1">
    <location>
        <begin position="110"/>
        <end position="177"/>
    </location>
</feature>
<keyword evidence="3" id="KW-1185">Reference proteome</keyword>
<gene>
    <name evidence="2" type="ORF">MAMMFC1_03197</name>
</gene>
<organism evidence="2 3">
    <name type="scientific">Methylomusa anaerophila</name>
    <dbReference type="NCBI Taxonomy" id="1930071"/>
    <lineage>
        <taxon>Bacteria</taxon>
        <taxon>Bacillati</taxon>
        <taxon>Bacillota</taxon>
        <taxon>Negativicutes</taxon>
        <taxon>Selenomonadales</taxon>
        <taxon>Sporomusaceae</taxon>
        <taxon>Methylomusa</taxon>
    </lineage>
</organism>
<evidence type="ECO:0000313" key="2">
    <source>
        <dbReference type="EMBL" id="BBB92504.1"/>
    </source>
</evidence>
<evidence type="ECO:0000259" key="1">
    <source>
        <dbReference type="Pfam" id="PF09918"/>
    </source>
</evidence>
<dbReference type="AlphaFoldDB" id="A0A348AN56"/>
<evidence type="ECO:0000313" key="3">
    <source>
        <dbReference type="Proteomes" id="UP000276437"/>
    </source>
</evidence>
<dbReference type="Pfam" id="PF09918">
    <property type="entry name" value="DUF2148"/>
    <property type="match status" value="1"/>
</dbReference>
<proteinExistence type="predicted"/>
<dbReference type="InterPro" id="IPR019224">
    <property type="entry name" value="DUF2148"/>
</dbReference>
<dbReference type="PANTHER" id="PTHR40101">
    <property type="entry name" value="CONSERVED PROTEIN"/>
    <property type="match status" value="1"/>
</dbReference>
<reference evidence="2 3" key="1">
    <citation type="journal article" date="2018" name="Int. J. Syst. Evol. Microbiol.">
        <title>Methylomusa anaerophila gen. nov., sp. nov., an anaerobic methanol-utilizing bacterium isolated from a microbial fuel cell.</title>
        <authorList>
            <person name="Amano N."/>
            <person name="Yamamuro A."/>
            <person name="Miyahara M."/>
            <person name="Kouzuma A."/>
            <person name="Abe T."/>
            <person name="Watanabe K."/>
        </authorList>
    </citation>
    <scope>NUCLEOTIDE SEQUENCE [LARGE SCALE GENOMIC DNA]</scope>
    <source>
        <strain evidence="2 3">MMFC1</strain>
    </source>
</reference>